<dbReference type="EMBL" id="FOUE01000001">
    <property type="protein sequence ID" value="SFL91883.1"/>
    <property type="molecule type" value="Genomic_DNA"/>
</dbReference>
<evidence type="ECO:0000313" key="2">
    <source>
        <dbReference type="EMBL" id="SFL91883.1"/>
    </source>
</evidence>
<evidence type="ECO:0000256" key="1">
    <source>
        <dbReference type="SAM" id="MobiDB-lite"/>
    </source>
</evidence>
<gene>
    <name evidence="2" type="ORF">SAMN04487963_0543</name>
</gene>
<dbReference type="Proteomes" id="UP000198519">
    <property type="component" value="Unassembled WGS sequence"/>
</dbReference>
<accession>A0A1I4LM28</accession>
<sequence>MKRILLVVVVTLVAGLGLAYYKVTSSVKEGLDNANAAMAMMGARLIYEGVSIAPNGDLQVSGLTFLSPTGDKLSIDQVALGTGNPLDLLNFTSQVEQRQIPEKLHVRIDGMAVDLDTLLGESGNPAEQGQNDNPLRHFEAIGCGDQRFFSVQDWKAMGYTEMRWNVDFDYRLDQGGARLFLNGNLESEDQGAIHLDTVFSQSLTVNHLTFSPELVESVRLVSARISYRDDGYMMRTRDFCARKTGLDSAAYRDHHLAAWRNVWTNKLALLPSDNVHSVYEDYIDNPGNTITLEIEPYPPLDMDDNYLSSNPEYLTQRLNPKIGSDNQPLAAFTVATAEHSENAETTATANNPSDREATPAPAAASTGPAAITVSTLNQHLNKTVVLTLTDGRILDGRIQSVSGGNLQLRRHLYGGVMDVPVELRTIRAVRLQ</sequence>
<feature type="compositionally biased region" description="Polar residues" evidence="1">
    <location>
        <begin position="343"/>
        <end position="352"/>
    </location>
</feature>
<dbReference type="OrthoDB" id="5697269at2"/>
<organism evidence="2 3">
    <name type="scientific">Marinobacter zhejiangensis</name>
    <dbReference type="NCBI Taxonomy" id="488535"/>
    <lineage>
        <taxon>Bacteria</taxon>
        <taxon>Pseudomonadati</taxon>
        <taxon>Pseudomonadota</taxon>
        <taxon>Gammaproteobacteria</taxon>
        <taxon>Pseudomonadales</taxon>
        <taxon>Marinobacteraceae</taxon>
        <taxon>Marinobacter</taxon>
    </lineage>
</organism>
<proteinExistence type="predicted"/>
<keyword evidence="3" id="KW-1185">Reference proteome</keyword>
<reference evidence="3" key="1">
    <citation type="submission" date="2016-10" db="EMBL/GenBank/DDBJ databases">
        <authorList>
            <person name="Varghese N."/>
            <person name="Submissions S."/>
        </authorList>
    </citation>
    <scope>NUCLEOTIDE SEQUENCE [LARGE SCALE GENOMIC DNA]</scope>
    <source>
        <strain evidence="3">CGMCC 1.7061</strain>
    </source>
</reference>
<dbReference type="AlphaFoldDB" id="A0A1I4LM28"/>
<protein>
    <submittedName>
        <fullName evidence="2">Uncharacterized protein</fullName>
    </submittedName>
</protein>
<dbReference type="RefSeq" id="WP_092020343.1">
    <property type="nucleotide sequence ID" value="NZ_FOUE01000001.1"/>
</dbReference>
<evidence type="ECO:0000313" key="3">
    <source>
        <dbReference type="Proteomes" id="UP000198519"/>
    </source>
</evidence>
<feature type="region of interest" description="Disordered" evidence="1">
    <location>
        <begin position="338"/>
        <end position="366"/>
    </location>
</feature>
<name>A0A1I4LM28_9GAMM</name>